<comment type="caution">
    <text evidence="1">The sequence shown here is derived from an EMBL/GenBank/DDBJ whole genome shotgun (WGS) entry which is preliminary data.</text>
</comment>
<name>A0A812X7Z0_SYMPI</name>
<evidence type="ECO:0000313" key="1">
    <source>
        <dbReference type="EMBL" id="CAE7722808.1"/>
    </source>
</evidence>
<keyword evidence="2" id="KW-1185">Reference proteome</keyword>
<dbReference type="AlphaFoldDB" id="A0A812X7Z0"/>
<feature type="non-terminal residue" evidence="1">
    <location>
        <position position="191"/>
    </location>
</feature>
<dbReference type="EMBL" id="CAJNIZ010045528">
    <property type="protein sequence ID" value="CAE7722808.1"/>
    <property type="molecule type" value="Genomic_DNA"/>
</dbReference>
<gene>
    <name evidence="1" type="primary">Snapc3</name>
    <name evidence="1" type="ORF">SPIL2461_LOCUS20628</name>
</gene>
<evidence type="ECO:0000313" key="2">
    <source>
        <dbReference type="Proteomes" id="UP000649617"/>
    </source>
</evidence>
<organism evidence="1 2">
    <name type="scientific">Symbiodinium pilosum</name>
    <name type="common">Dinoflagellate</name>
    <dbReference type="NCBI Taxonomy" id="2952"/>
    <lineage>
        <taxon>Eukaryota</taxon>
        <taxon>Sar</taxon>
        <taxon>Alveolata</taxon>
        <taxon>Dinophyceae</taxon>
        <taxon>Suessiales</taxon>
        <taxon>Symbiodiniaceae</taxon>
        <taxon>Symbiodinium</taxon>
    </lineage>
</organism>
<dbReference type="Proteomes" id="UP000649617">
    <property type="component" value="Unassembled WGS sequence"/>
</dbReference>
<feature type="non-terminal residue" evidence="1">
    <location>
        <position position="1"/>
    </location>
</feature>
<protein>
    <submittedName>
        <fullName evidence="1">Snapc3 protein</fullName>
    </submittedName>
</protein>
<sequence length="191" mass="21334">VVKPRHAASGQGLSLLRPGTTTLTEAVHAALEVECKRGETWQLYQVPRGVGVEVLYPSLRASSKEPERPLELKLQTIWGVVVGGTIHTSQEVWITSSGHVVRSNHGKNCAIRRRYGPLPPWILDGSLEKIIQEHWSFLVSESEAIARRWGLDEVRVDWFLGCETLGPRICEVTWMGTGDRLPKQLQLPVAE</sequence>
<proteinExistence type="predicted"/>
<reference evidence="1" key="1">
    <citation type="submission" date="2021-02" db="EMBL/GenBank/DDBJ databases">
        <authorList>
            <person name="Dougan E. K."/>
            <person name="Rhodes N."/>
            <person name="Thang M."/>
            <person name="Chan C."/>
        </authorList>
    </citation>
    <scope>NUCLEOTIDE SEQUENCE</scope>
</reference>
<accession>A0A812X7Z0</accession>